<name>A0A0D0A548_9AGAM</name>
<dbReference type="EMBL" id="KN835965">
    <property type="protein sequence ID" value="KIK33339.1"/>
    <property type="molecule type" value="Genomic_DNA"/>
</dbReference>
<gene>
    <name evidence="1" type="ORF">CY34DRAFT_99768</name>
</gene>
<dbReference type="OrthoDB" id="3070804at2759"/>
<evidence type="ECO:0000313" key="1">
    <source>
        <dbReference type="EMBL" id="KIK33339.1"/>
    </source>
</evidence>
<dbReference type="AlphaFoldDB" id="A0A0D0A548"/>
<dbReference type="InParanoid" id="A0A0D0A548"/>
<organism evidence="1 2">
    <name type="scientific">Suillus luteus UH-Slu-Lm8-n1</name>
    <dbReference type="NCBI Taxonomy" id="930992"/>
    <lineage>
        <taxon>Eukaryota</taxon>
        <taxon>Fungi</taxon>
        <taxon>Dikarya</taxon>
        <taxon>Basidiomycota</taxon>
        <taxon>Agaricomycotina</taxon>
        <taxon>Agaricomycetes</taxon>
        <taxon>Agaricomycetidae</taxon>
        <taxon>Boletales</taxon>
        <taxon>Suillineae</taxon>
        <taxon>Suillaceae</taxon>
        <taxon>Suillus</taxon>
    </lineage>
</organism>
<dbReference type="Proteomes" id="UP000054485">
    <property type="component" value="Unassembled WGS sequence"/>
</dbReference>
<sequence>MPASDSMFLLCRRYQRSSTELVVYSRDVKQCVEIAYPVSRTTRTRVTPSGIAQFLRRRRTFWECFCGAVEERPTPVRFVSTANGFTKAVCCFRSNKCGFSINLNETCHTARHISTYENWPGTLSISVSAVNTAALVATFELRQLNSPLHRSEIAPHFTDYLGAHWSIYPPQTWTRTVSATPGRINNNRRRHSGVFFSVIRLSLTHVNLSTAVFPTARDQLLGHTHHQAQRVEPDALVVHPEDVPDLPMVEEGPILSPNEQDHLYRLAAGGGIDEFDADCLLEKCDGCRHVFIPTALRMHIIEGCREIVY</sequence>
<proteinExistence type="predicted"/>
<dbReference type="HOGENOM" id="CLU_1038919_0_0_1"/>
<reference evidence="2" key="2">
    <citation type="submission" date="2015-01" db="EMBL/GenBank/DDBJ databases">
        <title>Evolutionary Origins and Diversification of the Mycorrhizal Mutualists.</title>
        <authorList>
            <consortium name="DOE Joint Genome Institute"/>
            <consortium name="Mycorrhizal Genomics Consortium"/>
            <person name="Kohler A."/>
            <person name="Kuo A."/>
            <person name="Nagy L.G."/>
            <person name="Floudas D."/>
            <person name="Copeland A."/>
            <person name="Barry K.W."/>
            <person name="Cichocki N."/>
            <person name="Veneault-Fourrey C."/>
            <person name="LaButti K."/>
            <person name="Lindquist E.A."/>
            <person name="Lipzen A."/>
            <person name="Lundell T."/>
            <person name="Morin E."/>
            <person name="Murat C."/>
            <person name="Riley R."/>
            <person name="Ohm R."/>
            <person name="Sun H."/>
            <person name="Tunlid A."/>
            <person name="Henrissat B."/>
            <person name="Grigoriev I.V."/>
            <person name="Hibbett D.S."/>
            <person name="Martin F."/>
        </authorList>
    </citation>
    <scope>NUCLEOTIDE SEQUENCE [LARGE SCALE GENOMIC DNA]</scope>
    <source>
        <strain evidence="2">UH-Slu-Lm8-n1</strain>
    </source>
</reference>
<protein>
    <submittedName>
        <fullName evidence="1">Uncharacterized protein</fullName>
    </submittedName>
</protein>
<accession>A0A0D0A548</accession>
<evidence type="ECO:0000313" key="2">
    <source>
        <dbReference type="Proteomes" id="UP000054485"/>
    </source>
</evidence>
<reference evidence="1 2" key="1">
    <citation type="submission" date="2014-04" db="EMBL/GenBank/DDBJ databases">
        <authorList>
            <consortium name="DOE Joint Genome Institute"/>
            <person name="Kuo A."/>
            <person name="Ruytinx J."/>
            <person name="Rineau F."/>
            <person name="Colpaert J."/>
            <person name="Kohler A."/>
            <person name="Nagy L.G."/>
            <person name="Floudas D."/>
            <person name="Copeland A."/>
            <person name="Barry K.W."/>
            <person name="Cichocki N."/>
            <person name="Veneault-Fourrey C."/>
            <person name="LaButti K."/>
            <person name="Lindquist E.A."/>
            <person name="Lipzen A."/>
            <person name="Lundell T."/>
            <person name="Morin E."/>
            <person name="Murat C."/>
            <person name="Sun H."/>
            <person name="Tunlid A."/>
            <person name="Henrissat B."/>
            <person name="Grigoriev I.V."/>
            <person name="Hibbett D.S."/>
            <person name="Martin F."/>
            <person name="Nordberg H.P."/>
            <person name="Cantor M.N."/>
            <person name="Hua S.X."/>
        </authorList>
    </citation>
    <scope>NUCLEOTIDE SEQUENCE [LARGE SCALE GENOMIC DNA]</scope>
    <source>
        <strain evidence="1 2">UH-Slu-Lm8-n1</strain>
    </source>
</reference>
<keyword evidence="2" id="KW-1185">Reference proteome</keyword>